<name>A0ABU4RYP6_9GAMM</name>
<dbReference type="PANTHER" id="PTHR35369">
    <property type="entry name" value="BLR3025 PROTEIN-RELATED"/>
    <property type="match status" value="1"/>
</dbReference>
<evidence type="ECO:0000313" key="2">
    <source>
        <dbReference type="EMBL" id="MDX6850006.1"/>
    </source>
</evidence>
<reference evidence="2 3" key="1">
    <citation type="submission" date="2023-11" db="EMBL/GenBank/DDBJ databases">
        <title>Gilvimarinus fulvus sp. nov., isolated from the surface of Kelp.</title>
        <authorList>
            <person name="Sun Y.Y."/>
            <person name="Gong Y."/>
            <person name="Du Z.J."/>
        </authorList>
    </citation>
    <scope>NUCLEOTIDE SEQUENCE [LARGE SCALE GENOMIC DNA]</scope>
    <source>
        <strain evidence="2 3">SDUM040013</strain>
    </source>
</reference>
<accession>A0ABU4RYP6</accession>
<organism evidence="2 3">
    <name type="scientific">Gilvimarinus gilvus</name>
    <dbReference type="NCBI Taxonomy" id="3058038"/>
    <lineage>
        <taxon>Bacteria</taxon>
        <taxon>Pseudomonadati</taxon>
        <taxon>Pseudomonadota</taxon>
        <taxon>Gammaproteobacteria</taxon>
        <taxon>Cellvibrionales</taxon>
        <taxon>Cellvibrionaceae</taxon>
        <taxon>Gilvimarinus</taxon>
    </lineage>
</organism>
<dbReference type="PANTHER" id="PTHR35369:SF2">
    <property type="entry name" value="BLR3025 PROTEIN"/>
    <property type="match status" value="1"/>
</dbReference>
<sequence>MCTRCRNRGGANAPELNTMLWLYIHFPALQLDSLPTAPNETPCPRAIVCERHFTVLQLNTEAEASGLHLGMGMALACSLNRELQVLPFQSNFGPERLREIAHLLYPLSADISIFEPDGLLLKASSMLRYHGGLTPYWQAITAHLNNEGLRHSAATGLRPLSARVVARHGDTCIEDDNHWLQHHWQILPLHAADFASRPLNDLQRLGLKSLAKLCALPRSELADRLDNTSLTYLQKLTGEKPHPVRFFTPPERFGHYRELPCEIETTDALLPPLTVTVQSLQRFLQSRAQVTDALQLTLHLRAQESIVLNIHAGGGEDSAKLWQGLIELKLESLALNAAIYAYTLSANRSFNREQKNQDLFCNQNAELTPAQLLARLQAKLGSEAIKQTLLCNDFRPGVHPGHIKPTQKLTALTPHSLRPSVLLRHPKATAEPLVLVHGPERIVTGWWDQQTLSRDYFVARNRAGRWLWVYKPLSPPDKNWYIHGYFC</sequence>
<keyword evidence="1" id="KW-0227">DNA damage</keyword>
<dbReference type="Proteomes" id="UP001273505">
    <property type="component" value="Unassembled WGS sequence"/>
</dbReference>
<comment type="caution">
    <text evidence="2">The sequence shown here is derived from an EMBL/GenBank/DDBJ whole genome shotgun (WGS) entry which is preliminary data.</text>
</comment>
<keyword evidence="3" id="KW-1185">Reference proteome</keyword>
<evidence type="ECO:0000313" key="3">
    <source>
        <dbReference type="Proteomes" id="UP001273505"/>
    </source>
</evidence>
<evidence type="ECO:0000256" key="1">
    <source>
        <dbReference type="ARBA" id="ARBA00022763"/>
    </source>
</evidence>
<gene>
    <name evidence="2" type="ORF">SCD92_11595</name>
</gene>
<dbReference type="InterPro" id="IPR043502">
    <property type="entry name" value="DNA/RNA_pol_sf"/>
</dbReference>
<protein>
    <submittedName>
        <fullName evidence="2">DNA polymerase Y family protein</fullName>
    </submittedName>
</protein>
<dbReference type="InterPro" id="IPR050356">
    <property type="entry name" value="SulA_CellDiv_inhibitor"/>
</dbReference>
<dbReference type="SUPFAM" id="SSF56672">
    <property type="entry name" value="DNA/RNA polymerases"/>
    <property type="match status" value="1"/>
</dbReference>
<dbReference type="EMBL" id="JAXAFO010000018">
    <property type="protein sequence ID" value="MDX6850006.1"/>
    <property type="molecule type" value="Genomic_DNA"/>
</dbReference>
<dbReference type="CDD" id="cd03468">
    <property type="entry name" value="PolY_like"/>
    <property type="match status" value="1"/>
</dbReference>
<proteinExistence type="predicted"/>
<dbReference type="RefSeq" id="WP_302722528.1">
    <property type="nucleotide sequence ID" value="NZ_JAULRU010000569.1"/>
</dbReference>